<evidence type="ECO:0000256" key="13">
    <source>
        <dbReference type="ARBA" id="ARBA00068531"/>
    </source>
</evidence>
<keyword evidence="11" id="KW-0636">Prenylation</keyword>
<dbReference type="AlphaFoldDB" id="A0A4D6N6B7"/>
<dbReference type="GO" id="GO:0005525">
    <property type="term" value="F:GTP binding"/>
    <property type="evidence" value="ECO:0007669"/>
    <property type="project" value="UniProtKB-KW"/>
</dbReference>
<dbReference type="InterPro" id="IPR001806">
    <property type="entry name" value="Small_GTPase"/>
</dbReference>
<keyword evidence="6" id="KW-0547">Nucleotide-binding</keyword>
<feature type="transmembrane region" description="Helical" evidence="14">
    <location>
        <begin position="396"/>
        <end position="416"/>
    </location>
</feature>
<evidence type="ECO:0000256" key="2">
    <source>
        <dbReference type="ARBA" id="ARBA00006270"/>
    </source>
</evidence>
<dbReference type="GO" id="GO:0015031">
    <property type="term" value="P:protein transport"/>
    <property type="evidence" value="ECO:0007669"/>
    <property type="project" value="UniProtKB-KW"/>
</dbReference>
<name>A0A4D6N6B7_VIGUN</name>
<evidence type="ECO:0000256" key="4">
    <source>
        <dbReference type="ARBA" id="ARBA00022475"/>
    </source>
</evidence>
<dbReference type="PANTHER" id="PTHR36318">
    <property type="entry name" value="OS06G0581300 PROTEIN"/>
    <property type="match status" value="1"/>
</dbReference>
<evidence type="ECO:0000256" key="1">
    <source>
        <dbReference type="ARBA" id="ARBA00004342"/>
    </source>
</evidence>
<evidence type="ECO:0000313" key="16">
    <source>
        <dbReference type="Proteomes" id="UP000501690"/>
    </source>
</evidence>
<sequence>MSLRRRTLLKVIVLGDSGVGKTSLMNQYVHKKFSQQYKATIGADFVTKELQIDDRLVTLQIWDTAGQERFQSLGVAFYRGADCCVLAYDVNVMKSFDTLDNWHEEFLKQANPPDPRTFPFILLGNKIDIDGGNSRVVSEKKAKDWCASKGNIPYFETSAKEDFNVDAAFLCIAKAALANEHEQDMKLSTVSPFPELQGWNRDGSGGESQYIFKGFLRRQFQKMNRGVDVHADMEKLNNFLNSPCCFSSNSSNSFWKDELQSVALAVATGLKTLFTVVGLLMVATLIYTLFIDGLPFRKELLTPWMAATLIDFYINVVVLAIWVAYKESNLVSSILWIILLVCLGSITTSAYIVVQFLKLSSQESSQDPMYYVLLRHPNKNDIAPQRKHSSVMTLRILFSILGLVMLGTLVYTAVTAGSPFRLELLNPWSAATLVDFYINVVALAVWVAYKESSWISAVFWIILLICLGSIATSFYIVLQLFQISAQDPAYLVLVQHGDRQASI</sequence>
<proteinExistence type="inferred from homology"/>
<dbReference type="GO" id="GO:0005886">
    <property type="term" value="C:plasma membrane"/>
    <property type="evidence" value="ECO:0007669"/>
    <property type="project" value="UniProtKB-SubCell"/>
</dbReference>
<feature type="transmembrane region" description="Helical" evidence="14">
    <location>
        <begin position="428"/>
        <end position="449"/>
    </location>
</feature>
<accession>A0A4D6N6B7</accession>
<keyword evidence="14" id="KW-0812">Transmembrane</keyword>
<dbReference type="SMART" id="SM00175">
    <property type="entry name" value="RAB"/>
    <property type="match status" value="1"/>
</dbReference>
<evidence type="ECO:0000256" key="8">
    <source>
        <dbReference type="ARBA" id="ARBA00023134"/>
    </source>
</evidence>
<dbReference type="SMART" id="SM00174">
    <property type="entry name" value="RHO"/>
    <property type="match status" value="1"/>
</dbReference>
<comment type="function">
    <text evidence="12">Protein transport. Probably involved in vesicular traffic.</text>
</comment>
<protein>
    <recommendedName>
        <fullName evidence="13">Ras-related protein Rab7</fullName>
    </recommendedName>
</protein>
<dbReference type="SMART" id="SM00173">
    <property type="entry name" value="RAS"/>
    <property type="match status" value="1"/>
</dbReference>
<evidence type="ECO:0000313" key="15">
    <source>
        <dbReference type="EMBL" id="QCE08039.1"/>
    </source>
</evidence>
<dbReference type="PROSITE" id="PS51421">
    <property type="entry name" value="RAS"/>
    <property type="match status" value="1"/>
</dbReference>
<dbReference type="NCBIfam" id="TIGR00231">
    <property type="entry name" value="small_GTP"/>
    <property type="match status" value="1"/>
</dbReference>
<dbReference type="InterPro" id="IPR005225">
    <property type="entry name" value="Small_GTP-bd"/>
</dbReference>
<organism evidence="15 16">
    <name type="scientific">Vigna unguiculata</name>
    <name type="common">Cowpea</name>
    <dbReference type="NCBI Taxonomy" id="3917"/>
    <lineage>
        <taxon>Eukaryota</taxon>
        <taxon>Viridiplantae</taxon>
        <taxon>Streptophyta</taxon>
        <taxon>Embryophyta</taxon>
        <taxon>Tracheophyta</taxon>
        <taxon>Spermatophyta</taxon>
        <taxon>Magnoliopsida</taxon>
        <taxon>eudicotyledons</taxon>
        <taxon>Gunneridae</taxon>
        <taxon>Pentapetalae</taxon>
        <taxon>rosids</taxon>
        <taxon>fabids</taxon>
        <taxon>Fabales</taxon>
        <taxon>Fabaceae</taxon>
        <taxon>Papilionoideae</taxon>
        <taxon>50 kb inversion clade</taxon>
        <taxon>NPAAA clade</taxon>
        <taxon>indigoferoid/millettioid clade</taxon>
        <taxon>Phaseoleae</taxon>
        <taxon>Vigna</taxon>
    </lineage>
</organism>
<dbReference type="Gene3D" id="3.40.50.300">
    <property type="entry name" value="P-loop containing nucleotide triphosphate hydrolases"/>
    <property type="match status" value="1"/>
</dbReference>
<keyword evidence="14" id="KW-1133">Transmembrane helix</keyword>
<evidence type="ECO:0000256" key="9">
    <source>
        <dbReference type="ARBA" id="ARBA00023136"/>
    </source>
</evidence>
<dbReference type="PROSITE" id="PS51420">
    <property type="entry name" value="RHO"/>
    <property type="match status" value="1"/>
</dbReference>
<dbReference type="PANTHER" id="PTHR36318:SF3">
    <property type="entry name" value="OS06G0581300 PROTEIN"/>
    <property type="match status" value="1"/>
</dbReference>
<dbReference type="GO" id="GO:0003924">
    <property type="term" value="F:GTPase activity"/>
    <property type="evidence" value="ECO:0007669"/>
    <property type="project" value="InterPro"/>
</dbReference>
<comment type="subcellular location">
    <subcellularLocation>
        <location evidence="1">Cell membrane</location>
        <topology evidence="1">Lipid-anchor</topology>
        <orientation evidence="1">Cytoplasmic side</orientation>
    </subcellularLocation>
</comment>
<dbReference type="PROSITE" id="PS51419">
    <property type="entry name" value="RAB"/>
    <property type="match status" value="1"/>
</dbReference>
<keyword evidence="10" id="KW-0449">Lipoprotein</keyword>
<dbReference type="FunFam" id="3.40.50.300:FF:000295">
    <property type="entry name" value="Ras-related protein Rab7"/>
    <property type="match status" value="1"/>
</dbReference>
<evidence type="ECO:0000256" key="14">
    <source>
        <dbReference type="SAM" id="Phobius"/>
    </source>
</evidence>
<feature type="transmembrane region" description="Helical" evidence="14">
    <location>
        <begin position="334"/>
        <end position="354"/>
    </location>
</feature>
<evidence type="ECO:0000256" key="5">
    <source>
        <dbReference type="ARBA" id="ARBA00022481"/>
    </source>
</evidence>
<dbReference type="EMBL" id="CP039353">
    <property type="protein sequence ID" value="QCE08039.1"/>
    <property type="molecule type" value="Genomic_DNA"/>
</dbReference>
<evidence type="ECO:0000256" key="11">
    <source>
        <dbReference type="ARBA" id="ARBA00023289"/>
    </source>
</evidence>
<evidence type="ECO:0000256" key="10">
    <source>
        <dbReference type="ARBA" id="ARBA00023288"/>
    </source>
</evidence>
<feature type="transmembrane region" description="Helical" evidence="14">
    <location>
        <begin position="303"/>
        <end position="325"/>
    </location>
</feature>
<dbReference type="Pfam" id="PF07343">
    <property type="entry name" value="DUF1475"/>
    <property type="match status" value="1"/>
</dbReference>
<keyword evidence="9 14" id="KW-0472">Membrane</keyword>
<evidence type="ECO:0000256" key="7">
    <source>
        <dbReference type="ARBA" id="ARBA00022927"/>
    </source>
</evidence>
<keyword evidence="3" id="KW-0813">Transport</keyword>
<dbReference type="SUPFAM" id="SSF52540">
    <property type="entry name" value="P-loop containing nucleoside triphosphate hydrolases"/>
    <property type="match status" value="1"/>
</dbReference>
<evidence type="ECO:0000256" key="6">
    <source>
        <dbReference type="ARBA" id="ARBA00022741"/>
    </source>
</evidence>
<keyword evidence="16" id="KW-1185">Reference proteome</keyword>
<evidence type="ECO:0000256" key="12">
    <source>
        <dbReference type="ARBA" id="ARBA00025673"/>
    </source>
</evidence>
<dbReference type="PRINTS" id="PR00449">
    <property type="entry name" value="RASTRNSFRMNG"/>
</dbReference>
<dbReference type="Pfam" id="PF00071">
    <property type="entry name" value="Ras"/>
    <property type="match status" value="1"/>
</dbReference>
<dbReference type="CDD" id="cd01862">
    <property type="entry name" value="Rab7"/>
    <property type="match status" value="1"/>
</dbReference>
<keyword evidence="8" id="KW-0342">GTP-binding</keyword>
<feature type="transmembrane region" description="Helical" evidence="14">
    <location>
        <begin position="455"/>
        <end position="478"/>
    </location>
</feature>
<comment type="similarity">
    <text evidence="2">Belongs to the small GTPase superfamily. Rab family.</text>
</comment>
<gene>
    <name evidence="15" type="ORF">DEO72_LG9g3063</name>
</gene>
<evidence type="ECO:0000256" key="3">
    <source>
        <dbReference type="ARBA" id="ARBA00022448"/>
    </source>
</evidence>
<dbReference type="SMART" id="SM00176">
    <property type="entry name" value="RAN"/>
    <property type="match status" value="1"/>
</dbReference>
<keyword evidence="7" id="KW-0653">Protein transport</keyword>
<dbReference type="InterPro" id="IPR009943">
    <property type="entry name" value="DUF1475"/>
</dbReference>
<keyword evidence="5" id="KW-0488">Methylation</keyword>
<keyword evidence="4" id="KW-1003">Cell membrane</keyword>
<feature type="transmembrane region" description="Helical" evidence="14">
    <location>
        <begin position="262"/>
        <end position="291"/>
    </location>
</feature>
<dbReference type="InterPro" id="IPR027417">
    <property type="entry name" value="P-loop_NTPase"/>
</dbReference>
<reference evidence="15 16" key="1">
    <citation type="submission" date="2019-04" db="EMBL/GenBank/DDBJ databases">
        <title>An improved genome assembly and genetic linkage map for asparagus bean, Vigna unguiculata ssp. sesquipedialis.</title>
        <authorList>
            <person name="Xia Q."/>
            <person name="Zhang R."/>
            <person name="Dong Y."/>
        </authorList>
    </citation>
    <scope>NUCLEOTIDE SEQUENCE [LARGE SCALE GENOMIC DNA]</scope>
    <source>
        <tissue evidence="15">Leaf</tissue>
    </source>
</reference>
<dbReference type="Proteomes" id="UP000501690">
    <property type="component" value="Linkage Group LG9"/>
</dbReference>